<dbReference type="InterPro" id="IPR036291">
    <property type="entry name" value="NAD(P)-bd_dom_sf"/>
</dbReference>
<dbReference type="STRING" id="1858805.M5G8M1"/>
<keyword evidence="3" id="KW-0560">Oxidoreductase</keyword>
<keyword evidence="5" id="KW-1185">Reference proteome</keyword>
<comment type="similarity">
    <text evidence="1">Belongs to the short-chain dehydrogenases/reductases (SDR) family.</text>
</comment>
<evidence type="ECO:0000313" key="5">
    <source>
        <dbReference type="Proteomes" id="UP000030653"/>
    </source>
</evidence>
<dbReference type="PANTHER" id="PTHR24320">
    <property type="entry name" value="RETINOL DEHYDROGENASE"/>
    <property type="match status" value="1"/>
</dbReference>
<sequence length="264" mass="29220">MASRSPERAETAIADLKMITKKDDIHFIKLDLADLENVKASAAEFQSKEKELHMLFNNAGVMSTPMHMLTKQGFDMQFGTNVIGPLYFTKLLIPTLLETAKTTPGGKVRVITTSSNGHYGAFKGGILWETLKDGPERNKKLSRTTAYFQSKWGDVVFANELARRYGDQGIVSTSLNPGLVDTELGRYIPAWFASMMGFVKLILNRADPDGAMTQLYAGTAPETASANGKYFIPLAREGIPREDTHDEGMGKKLWDYIDEVTADI</sequence>
<evidence type="ECO:0000256" key="1">
    <source>
        <dbReference type="ARBA" id="ARBA00006484"/>
    </source>
</evidence>
<dbReference type="AlphaFoldDB" id="M5G8M1"/>
<dbReference type="Proteomes" id="UP000030653">
    <property type="component" value="Unassembled WGS sequence"/>
</dbReference>
<dbReference type="HOGENOM" id="CLU_010194_44_6_1"/>
<dbReference type="GeneID" id="63688367"/>
<accession>M5G8M1</accession>
<dbReference type="Gene3D" id="3.40.50.720">
    <property type="entry name" value="NAD(P)-binding Rossmann-like Domain"/>
    <property type="match status" value="1"/>
</dbReference>
<organism evidence="4 5">
    <name type="scientific">Dacryopinax primogenitus (strain DJM 731)</name>
    <name type="common">Brown rot fungus</name>
    <dbReference type="NCBI Taxonomy" id="1858805"/>
    <lineage>
        <taxon>Eukaryota</taxon>
        <taxon>Fungi</taxon>
        <taxon>Dikarya</taxon>
        <taxon>Basidiomycota</taxon>
        <taxon>Agaricomycotina</taxon>
        <taxon>Dacrymycetes</taxon>
        <taxon>Dacrymycetales</taxon>
        <taxon>Dacrymycetaceae</taxon>
        <taxon>Dacryopinax</taxon>
    </lineage>
</organism>
<evidence type="ECO:0000313" key="4">
    <source>
        <dbReference type="EMBL" id="EJU00118.1"/>
    </source>
</evidence>
<dbReference type="OMA" id="CNIAIPS"/>
<dbReference type="Pfam" id="PF00106">
    <property type="entry name" value="adh_short"/>
    <property type="match status" value="1"/>
</dbReference>
<dbReference type="RefSeq" id="XP_040627015.1">
    <property type="nucleotide sequence ID" value="XM_040773305.1"/>
</dbReference>
<reference evidence="4 5" key="1">
    <citation type="journal article" date="2012" name="Science">
        <title>The Paleozoic origin of enzymatic lignin decomposition reconstructed from 31 fungal genomes.</title>
        <authorList>
            <person name="Floudas D."/>
            <person name="Binder M."/>
            <person name="Riley R."/>
            <person name="Barry K."/>
            <person name="Blanchette R.A."/>
            <person name="Henrissat B."/>
            <person name="Martinez A.T."/>
            <person name="Otillar R."/>
            <person name="Spatafora J.W."/>
            <person name="Yadav J.S."/>
            <person name="Aerts A."/>
            <person name="Benoit I."/>
            <person name="Boyd A."/>
            <person name="Carlson A."/>
            <person name="Copeland A."/>
            <person name="Coutinho P.M."/>
            <person name="de Vries R.P."/>
            <person name="Ferreira P."/>
            <person name="Findley K."/>
            <person name="Foster B."/>
            <person name="Gaskell J."/>
            <person name="Glotzer D."/>
            <person name="Gorecki P."/>
            <person name="Heitman J."/>
            <person name="Hesse C."/>
            <person name="Hori C."/>
            <person name="Igarashi K."/>
            <person name="Jurgens J.A."/>
            <person name="Kallen N."/>
            <person name="Kersten P."/>
            <person name="Kohler A."/>
            <person name="Kuees U."/>
            <person name="Kumar T.K.A."/>
            <person name="Kuo A."/>
            <person name="LaButti K."/>
            <person name="Larrondo L.F."/>
            <person name="Lindquist E."/>
            <person name="Ling A."/>
            <person name="Lombard V."/>
            <person name="Lucas S."/>
            <person name="Lundell T."/>
            <person name="Martin R."/>
            <person name="McLaughlin D.J."/>
            <person name="Morgenstern I."/>
            <person name="Morin E."/>
            <person name="Murat C."/>
            <person name="Nagy L.G."/>
            <person name="Nolan M."/>
            <person name="Ohm R.A."/>
            <person name="Patyshakuliyeva A."/>
            <person name="Rokas A."/>
            <person name="Ruiz-Duenas F.J."/>
            <person name="Sabat G."/>
            <person name="Salamov A."/>
            <person name="Samejima M."/>
            <person name="Schmutz J."/>
            <person name="Slot J.C."/>
            <person name="St John F."/>
            <person name="Stenlid J."/>
            <person name="Sun H."/>
            <person name="Sun S."/>
            <person name="Syed K."/>
            <person name="Tsang A."/>
            <person name="Wiebenga A."/>
            <person name="Young D."/>
            <person name="Pisabarro A."/>
            <person name="Eastwood D.C."/>
            <person name="Martin F."/>
            <person name="Cullen D."/>
            <person name="Grigoriev I.V."/>
            <person name="Hibbett D.S."/>
        </authorList>
    </citation>
    <scope>NUCLEOTIDE SEQUENCE [LARGE SCALE GENOMIC DNA]</scope>
    <source>
        <strain evidence="4 5">DJM-731 SS1</strain>
    </source>
</reference>
<name>M5G8M1_DACPD</name>
<dbReference type="SUPFAM" id="SSF51735">
    <property type="entry name" value="NAD(P)-binding Rossmann-fold domains"/>
    <property type="match status" value="1"/>
</dbReference>
<protein>
    <submittedName>
        <fullName evidence="4">NADP-binding protein</fullName>
    </submittedName>
</protein>
<dbReference type="InterPro" id="IPR002347">
    <property type="entry name" value="SDR_fam"/>
</dbReference>
<gene>
    <name evidence="4" type="ORF">DACRYDRAFT_23601</name>
</gene>
<keyword evidence="2" id="KW-0521">NADP</keyword>
<dbReference type="OrthoDB" id="191139at2759"/>
<evidence type="ECO:0000256" key="2">
    <source>
        <dbReference type="ARBA" id="ARBA00022857"/>
    </source>
</evidence>
<dbReference type="EMBL" id="JH795868">
    <property type="protein sequence ID" value="EJU00118.1"/>
    <property type="molecule type" value="Genomic_DNA"/>
</dbReference>
<dbReference type="PANTHER" id="PTHR24320:SF282">
    <property type="entry name" value="WW DOMAIN-CONTAINING OXIDOREDUCTASE"/>
    <property type="match status" value="1"/>
</dbReference>
<dbReference type="GO" id="GO:0016491">
    <property type="term" value="F:oxidoreductase activity"/>
    <property type="evidence" value="ECO:0007669"/>
    <property type="project" value="UniProtKB-KW"/>
</dbReference>
<evidence type="ECO:0000256" key="3">
    <source>
        <dbReference type="ARBA" id="ARBA00023002"/>
    </source>
</evidence>
<proteinExistence type="inferred from homology"/>